<dbReference type="OrthoDB" id="4026805at2759"/>
<proteinExistence type="predicted"/>
<feature type="compositionally biased region" description="Polar residues" evidence="1">
    <location>
        <begin position="215"/>
        <end position="238"/>
    </location>
</feature>
<feature type="region of interest" description="Disordered" evidence="1">
    <location>
        <begin position="481"/>
        <end position="503"/>
    </location>
</feature>
<protein>
    <submittedName>
        <fullName evidence="2">Uncharacterized protein</fullName>
    </submittedName>
</protein>
<feature type="region of interest" description="Disordered" evidence="1">
    <location>
        <begin position="143"/>
        <end position="238"/>
    </location>
</feature>
<feature type="compositionally biased region" description="Basic and acidic residues" evidence="1">
    <location>
        <begin position="186"/>
        <end position="195"/>
    </location>
</feature>
<organism evidence="2 3">
    <name type="scientific">Metschnikowia bicuspidata</name>
    <dbReference type="NCBI Taxonomy" id="27322"/>
    <lineage>
        <taxon>Eukaryota</taxon>
        <taxon>Fungi</taxon>
        <taxon>Dikarya</taxon>
        <taxon>Ascomycota</taxon>
        <taxon>Saccharomycotina</taxon>
        <taxon>Pichiomycetes</taxon>
        <taxon>Metschnikowiaceae</taxon>
        <taxon>Metschnikowia</taxon>
    </lineage>
</organism>
<reference evidence="3" key="1">
    <citation type="journal article" date="2018" name="Nat. Microbiol.">
        <title>Leveraging single-cell genomics to expand the fungal tree of life.</title>
        <authorList>
            <person name="Ahrendt S.R."/>
            <person name="Quandt C.A."/>
            <person name="Ciobanu D."/>
            <person name="Clum A."/>
            <person name="Salamov A."/>
            <person name="Andreopoulos B."/>
            <person name="Cheng J.F."/>
            <person name="Woyke T."/>
            <person name="Pelin A."/>
            <person name="Henrissat B."/>
            <person name="Reynolds N.K."/>
            <person name="Benny G.L."/>
            <person name="Smith M.E."/>
            <person name="James T.Y."/>
            <person name="Grigoriev I.V."/>
        </authorList>
    </citation>
    <scope>NUCLEOTIDE SEQUENCE [LARGE SCALE GENOMIC DNA]</scope>
    <source>
        <strain evidence="3">Baker2002</strain>
    </source>
</reference>
<name>A0A4P9Z9I8_9ASCO</name>
<evidence type="ECO:0000313" key="3">
    <source>
        <dbReference type="Proteomes" id="UP000268321"/>
    </source>
</evidence>
<accession>A0A4P9Z9I8</accession>
<keyword evidence="3" id="KW-1185">Reference proteome</keyword>
<feature type="compositionally biased region" description="Polar residues" evidence="1">
    <location>
        <begin position="488"/>
        <end position="503"/>
    </location>
</feature>
<evidence type="ECO:0000313" key="2">
    <source>
        <dbReference type="EMBL" id="RKP29373.1"/>
    </source>
</evidence>
<evidence type="ECO:0000256" key="1">
    <source>
        <dbReference type="SAM" id="MobiDB-lite"/>
    </source>
</evidence>
<dbReference type="AlphaFoldDB" id="A0A4P9Z9I8"/>
<gene>
    <name evidence="2" type="ORF">METBISCDRAFT_24293</name>
</gene>
<sequence length="503" mass="56037">MDEGVVTIKYSPVKWAQSLNGNKSDIQSYAENNTAPRPVSPSKNNYTQIYTRKKHIPPLSTQSFERPVQESINDMKNYANASKLNSILFQALEQSWYGDLLNVAQRLKLLRDAYKVIQTVRKKKALGLKVDFRPIFDTKCLRLDKPNLDDEPQQHNRTEDEDEDKVKEYPPPTRRGRPRKKHGRERKPLVGRSERVTPLARTRLGRRLKERSSLPLASTSVENSKRGNTPNIASTSGYLGPSSLQLRLDPHAPTLTPTPNFLSYQLALGLLPLINGLGQISNISEPQGPPLMYLPPILPSQRLQLVQGIPPYKHMKEIKGGVNLGDTALPFSKSNGIIPEPPFANQSRAQHEQVDLTETLEPIIRILDSADDSGSGTAALELSAVFRQLTEGQASLPSFQTSTYTENGQGLLFDNLNMMPIANERTIQTPYKQTLLNPSPNSPIVSTPVENSLDNNAPIDYDMQRTEIELTTALGNASYLETEPGDNVQPTSSDQSFISRLLN</sequence>
<feature type="compositionally biased region" description="Basic residues" evidence="1">
    <location>
        <begin position="174"/>
        <end position="185"/>
    </location>
</feature>
<dbReference type="Proteomes" id="UP000268321">
    <property type="component" value="Unassembled WGS sequence"/>
</dbReference>
<feature type="compositionally biased region" description="Basic and acidic residues" evidence="1">
    <location>
        <begin position="143"/>
        <end position="168"/>
    </location>
</feature>
<dbReference type="EMBL" id="ML004491">
    <property type="protein sequence ID" value="RKP29373.1"/>
    <property type="molecule type" value="Genomic_DNA"/>
</dbReference>